<feature type="domain" description="PIN" evidence="1">
    <location>
        <begin position="4"/>
        <end position="131"/>
    </location>
</feature>
<evidence type="ECO:0000313" key="2">
    <source>
        <dbReference type="EMBL" id="OLT59866.1"/>
    </source>
</evidence>
<dbReference type="PANTHER" id="PTHR42188">
    <property type="entry name" value="23S RRNA-SPECIFIC ENDONUCLEASE VAPC20"/>
    <property type="match status" value="1"/>
</dbReference>
<sequence>MRTVFVDTAAWIALVNVDDDFHRIAKQVRVRLEQDNYRLVTSYFVLLEVADALTSVRFRPQTINLLNRLKGLAGLRVIEVSQALFDAGWQLYCQRLDKDWGLTDCISFVIMEREGITTAFTSDQHFEQAGFIRLLKPRG</sequence>
<name>A0A1U7N1R0_9CYAN</name>
<accession>A0A1U7N1R0</accession>
<dbReference type="GO" id="GO:0016075">
    <property type="term" value="P:rRNA catabolic process"/>
    <property type="evidence" value="ECO:0007669"/>
    <property type="project" value="TreeGrafter"/>
</dbReference>
<evidence type="ECO:0000259" key="1">
    <source>
        <dbReference type="Pfam" id="PF01850"/>
    </source>
</evidence>
<dbReference type="EMBL" id="MKZS01000001">
    <property type="protein sequence ID" value="OLT59866.1"/>
    <property type="molecule type" value="Genomic_DNA"/>
</dbReference>
<dbReference type="SUPFAM" id="SSF88723">
    <property type="entry name" value="PIN domain-like"/>
    <property type="match status" value="1"/>
</dbReference>
<dbReference type="Pfam" id="PF01850">
    <property type="entry name" value="PIN"/>
    <property type="match status" value="1"/>
</dbReference>
<dbReference type="InterPro" id="IPR039018">
    <property type="entry name" value="VapC20-like"/>
</dbReference>
<proteinExistence type="predicted"/>
<comment type="caution">
    <text evidence="2">The sequence shown here is derived from an EMBL/GenBank/DDBJ whole genome shotgun (WGS) entry which is preliminary data.</text>
</comment>
<organism evidence="2 3">
    <name type="scientific">Moorena bouillonii PNG</name>
    <dbReference type="NCBI Taxonomy" id="568701"/>
    <lineage>
        <taxon>Bacteria</taxon>
        <taxon>Bacillati</taxon>
        <taxon>Cyanobacteriota</taxon>
        <taxon>Cyanophyceae</taxon>
        <taxon>Coleofasciculales</taxon>
        <taxon>Coleofasciculaceae</taxon>
        <taxon>Moorena</taxon>
    </lineage>
</organism>
<dbReference type="Gene3D" id="3.40.50.1010">
    <property type="entry name" value="5'-nuclease"/>
    <property type="match status" value="1"/>
</dbReference>
<dbReference type="InterPro" id="IPR029060">
    <property type="entry name" value="PIN-like_dom_sf"/>
</dbReference>
<gene>
    <name evidence="2" type="ORF">BJP37_13390</name>
</gene>
<dbReference type="GO" id="GO:0004521">
    <property type="term" value="F:RNA endonuclease activity"/>
    <property type="evidence" value="ECO:0007669"/>
    <property type="project" value="InterPro"/>
</dbReference>
<keyword evidence="3" id="KW-1185">Reference proteome</keyword>
<protein>
    <submittedName>
        <fullName evidence="2">PIN domain-containing protein</fullName>
    </submittedName>
</protein>
<reference evidence="2 3" key="1">
    <citation type="submission" date="2016-10" db="EMBL/GenBank/DDBJ databases">
        <title>Comparative genomics uncovers the prolific and rare metabolic potential of the cyanobacterial genus Moorea.</title>
        <authorList>
            <person name="Leao T."/>
            <person name="Castelao G."/>
            <person name="Korobeynikov A."/>
            <person name="Monroe E.A."/>
            <person name="Podell S."/>
            <person name="Glukhov E."/>
            <person name="Allen E."/>
            <person name="Gerwick W.H."/>
            <person name="Gerwick L."/>
        </authorList>
    </citation>
    <scope>NUCLEOTIDE SEQUENCE [LARGE SCALE GENOMIC DNA]</scope>
    <source>
        <strain evidence="2 3">PNG5-198</strain>
    </source>
</reference>
<dbReference type="InterPro" id="IPR002716">
    <property type="entry name" value="PIN_dom"/>
</dbReference>
<dbReference type="AlphaFoldDB" id="A0A1U7N1R0"/>
<dbReference type="PANTHER" id="PTHR42188:SF1">
    <property type="entry name" value="23S RRNA-SPECIFIC ENDONUCLEASE VAPC20"/>
    <property type="match status" value="1"/>
</dbReference>
<dbReference type="Proteomes" id="UP000186657">
    <property type="component" value="Unassembled WGS sequence"/>
</dbReference>
<evidence type="ECO:0000313" key="3">
    <source>
        <dbReference type="Proteomes" id="UP000186657"/>
    </source>
</evidence>
<dbReference type="RefSeq" id="WP_075899596.1">
    <property type="nucleotide sequence ID" value="NZ_MKZS01000001.1"/>
</dbReference>